<organism evidence="3 4">
    <name type="scientific">Petromyzon marinus</name>
    <name type="common">Sea lamprey</name>
    <dbReference type="NCBI Taxonomy" id="7757"/>
    <lineage>
        <taxon>Eukaryota</taxon>
        <taxon>Metazoa</taxon>
        <taxon>Chordata</taxon>
        <taxon>Craniata</taxon>
        <taxon>Vertebrata</taxon>
        <taxon>Cyclostomata</taxon>
        <taxon>Hyperoartia</taxon>
        <taxon>Petromyzontiformes</taxon>
        <taxon>Petromyzontidae</taxon>
        <taxon>Petromyzon</taxon>
    </lineage>
</organism>
<feature type="compositionally biased region" description="Polar residues" evidence="1">
    <location>
        <begin position="7"/>
        <end position="16"/>
    </location>
</feature>
<feature type="region of interest" description="Disordered" evidence="1">
    <location>
        <begin position="1"/>
        <end position="62"/>
    </location>
</feature>
<dbReference type="Proteomes" id="UP001318040">
    <property type="component" value="Chromosome 76"/>
</dbReference>
<dbReference type="AlphaFoldDB" id="A0AAJ7XKN5"/>
<evidence type="ECO:0000313" key="4">
    <source>
        <dbReference type="RefSeq" id="XP_032836813.1"/>
    </source>
</evidence>
<dbReference type="InterPro" id="IPR003137">
    <property type="entry name" value="PA_domain"/>
</dbReference>
<keyword evidence="3" id="KW-1185">Reference proteome</keyword>
<sequence length="206" mass="20250">MIGCGSTRPSTASAPRSPQPRASCVPRREIASAARPGSPPSGRSFPATANPPPDPIPPPILATEVPIPPPVVAIPPPPILATEVAIPPPPILATEVAMPPPPILATEVAIPPPPILATEVGNSTAAGGNPTTGVATSGGAGGGAPTTGGGGAGGGGGARWIALVQRGNCTFNTKVLVAQSLHASALLVVNSQELTVEVMALGGEWW</sequence>
<feature type="domain" description="PA" evidence="2">
    <location>
        <begin position="161"/>
        <end position="193"/>
    </location>
</feature>
<evidence type="ECO:0000256" key="1">
    <source>
        <dbReference type="SAM" id="MobiDB-lite"/>
    </source>
</evidence>
<accession>A0AAJ7XKN5</accession>
<feature type="compositionally biased region" description="Low complexity" evidence="1">
    <location>
        <begin position="31"/>
        <end position="47"/>
    </location>
</feature>
<proteinExistence type="predicted"/>
<dbReference type="Gene3D" id="3.50.30.30">
    <property type="match status" value="1"/>
</dbReference>
<feature type="compositionally biased region" description="Pro residues" evidence="1">
    <location>
        <begin position="49"/>
        <end position="62"/>
    </location>
</feature>
<reference evidence="4" key="1">
    <citation type="submission" date="2025-08" db="UniProtKB">
        <authorList>
            <consortium name="RefSeq"/>
        </authorList>
    </citation>
    <scope>IDENTIFICATION</scope>
    <source>
        <tissue evidence="4">Sperm</tissue>
    </source>
</reference>
<name>A0AAJ7XKN5_PETMA</name>
<evidence type="ECO:0000313" key="3">
    <source>
        <dbReference type="Proteomes" id="UP001318040"/>
    </source>
</evidence>
<dbReference type="Pfam" id="PF02225">
    <property type="entry name" value="PA"/>
    <property type="match status" value="1"/>
</dbReference>
<dbReference type="KEGG" id="pmrn:116958363"/>
<protein>
    <submittedName>
        <fullName evidence="4">Classical arabinogalactan protein 9-like</fullName>
    </submittedName>
</protein>
<evidence type="ECO:0000259" key="2">
    <source>
        <dbReference type="Pfam" id="PF02225"/>
    </source>
</evidence>
<dbReference type="RefSeq" id="XP_032836813.1">
    <property type="nucleotide sequence ID" value="XM_032980922.1"/>
</dbReference>
<gene>
    <name evidence="4" type="primary">LOC116958363</name>
</gene>